<name>A0A9P0LTA3_ACAOB</name>
<evidence type="ECO:0000259" key="6">
    <source>
        <dbReference type="Pfam" id="PF13873"/>
    </source>
</evidence>
<dbReference type="Proteomes" id="UP001152888">
    <property type="component" value="Unassembled WGS sequence"/>
</dbReference>
<evidence type="ECO:0000256" key="3">
    <source>
        <dbReference type="ARBA" id="ARBA00023015"/>
    </source>
</evidence>
<dbReference type="EMBL" id="CAKOFQ010007487">
    <property type="protein sequence ID" value="CAH2002219.1"/>
    <property type="molecule type" value="Genomic_DNA"/>
</dbReference>
<protein>
    <recommendedName>
        <fullName evidence="2">Regulatory protein zeste</fullName>
    </recommendedName>
</protein>
<proteinExistence type="predicted"/>
<dbReference type="InterPro" id="IPR028002">
    <property type="entry name" value="Myb_DNA-bind_5"/>
</dbReference>
<organism evidence="7 8">
    <name type="scientific">Acanthoscelides obtectus</name>
    <name type="common">Bean weevil</name>
    <name type="synonym">Bruchus obtectus</name>
    <dbReference type="NCBI Taxonomy" id="200917"/>
    <lineage>
        <taxon>Eukaryota</taxon>
        <taxon>Metazoa</taxon>
        <taxon>Ecdysozoa</taxon>
        <taxon>Arthropoda</taxon>
        <taxon>Hexapoda</taxon>
        <taxon>Insecta</taxon>
        <taxon>Pterygota</taxon>
        <taxon>Neoptera</taxon>
        <taxon>Endopterygota</taxon>
        <taxon>Coleoptera</taxon>
        <taxon>Polyphaga</taxon>
        <taxon>Cucujiformia</taxon>
        <taxon>Chrysomeloidea</taxon>
        <taxon>Chrysomelidae</taxon>
        <taxon>Bruchinae</taxon>
        <taxon>Bruchini</taxon>
        <taxon>Acanthoscelides</taxon>
    </lineage>
</organism>
<comment type="caution">
    <text evidence="7">The sequence shown here is derived from an EMBL/GenBank/DDBJ whole genome shotgun (WGS) entry which is preliminary data.</text>
</comment>
<gene>
    <name evidence="7" type="ORF">ACAOBT_LOCUS26677</name>
</gene>
<sequence>MVLHHGKVLRDQLNMHQETVISLVEKYRSIIENRKTNLVFNRQKNECWEKLAWVFHSNNCQNWPTTKKQNNLNLKTR</sequence>
<evidence type="ECO:0000256" key="4">
    <source>
        <dbReference type="ARBA" id="ARBA00023163"/>
    </source>
</evidence>
<dbReference type="Pfam" id="PF13873">
    <property type="entry name" value="Myb_DNA-bind_5"/>
    <property type="match status" value="1"/>
</dbReference>
<evidence type="ECO:0000313" key="8">
    <source>
        <dbReference type="Proteomes" id="UP001152888"/>
    </source>
</evidence>
<keyword evidence="4" id="KW-0804">Transcription</keyword>
<comment type="subunit">
    <text evidence="1">Self-associates forming complexes of several hundred monomers.</text>
</comment>
<feature type="domain" description="Myb/SANT-like DNA-binding" evidence="6">
    <location>
        <begin position="18"/>
        <end position="58"/>
    </location>
</feature>
<keyword evidence="8" id="KW-1185">Reference proteome</keyword>
<reference evidence="7" key="1">
    <citation type="submission" date="2022-03" db="EMBL/GenBank/DDBJ databases">
        <authorList>
            <person name="Sayadi A."/>
        </authorList>
    </citation>
    <scope>NUCLEOTIDE SEQUENCE</scope>
</reference>
<evidence type="ECO:0000256" key="2">
    <source>
        <dbReference type="ARBA" id="ARBA00016807"/>
    </source>
</evidence>
<accession>A0A9P0LTA3</accession>
<evidence type="ECO:0000313" key="7">
    <source>
        <dbReference type="EMBL" id="CAH2002219.1"/>
    </source>
</evidence>
<comment type="function">
    <text evidence="5">Involved in transvection phenomena (= synapsis-dependent gene expression), where the synaptic pairing of chromosomes carrying genes with which zeste interacts influences the expression of these genes. Zeste binds to DNA and stimulates transcription from a nearby promoter.</text>
</comment>
<dbReference type="OrthoDB" id="3066195at2759"/>
<keyword evidence="3" id="KW-0805">Transcription regulation</keyword>
<dbReference type="AlphaFoldDB" id="A0A9P0LTA3"/>
<evidence type="ECO:0000256" key="5">
    <source>
        <dbReference type="ARBA" id="ARBA00025466"/>
    </source>
</evidence>
<evidence type="ECO:0000256" key="1">
    <source>
        <dbReference type="ARBA" id="ARBA00011764"/>
    </source>
</evidence>